<evidence type="ECO:0000256" key="1">
    <source>
        <dbReference type="SAM" id="MobiDB-lite"/>
    </source>
</evidence>
<dbReference type="KEGG" id="nhe:NECHADRAFT_88853"/>
<dbReference type="GeneID" id="9678088"/>
<evidence type="ECO:0000313" key="2">
    <source>
        <dbReference type="EMBL" id="EEU34566.1"/>
    </source>
</evidence>
<dbReference type="OrthoDB" id="5096628at2759"/>
<reference evidence="2 3" key="1">
    <citation type="journal article" date="2009" name="PLoS Genet.">
        <title>The genome of Nectria haematococca: contribution of supernumerary chromosomes to gene expansion.</title>
        <authorList>
            <person name="Coleman J.J."/>
            <person name="Rounsley S.D."/>
            <person name="Rodriguez-Carres M."/>
            <person name="Kuo A."/>
            <person name="Wasmann C.C."/>
            <person name="Grimwood J."/>
            <person name="Schmutz J."/>
            <person name="Taga M."/>
            <person name="White G.J."/>
            <person name="Zhou S."/>
            <person name="Schwartz D.C."/>
            <person name="Freitag M."/>
            <person name="Ma L.J."/>
            <person name="Danchin E.G."/>
            <person name="Henrissat B."/>
            <person name="Coutinho P.M."/>
            <person name="Nelson D.R."/>
            <person name="Straney D."/>
            <person name="Napoli C.A."/>
            <person name="Barker B.M."/>
            <person name="Gribskov M."/>
            <person name="Rep M."/>
            <person name="Kroken S."/>
            <person name="Molnar I."/>
            <person name="Rensing C."/>
            <person name="Kennell J.C."/>
            <person name="Zamora J."/>
            <person name="Farman M.L."/>
            <person name="Selker E.U."/>
            <person name="Salamov A."/>
            <person name="Shapiro H."/>
            <person name="Pangilinan J."/>
            <person name="Lindquist E."/>
            <person name="Lamers C."/>
            <person name="Grigoriev I.V."/>
            <person name="Geiser D.M."/>
            <person name="Covert S.F."/>
            <person name="Temporini E."/>
            <person name="Vanetten H.D."/>
        </authorList>
    </citation>
    <scope>NUCLEOTIDE SEQUENCE [LARGE SCALE GENOMIC DNA]</scope>
    <source>
        <strain evidence="3">ATCC MYA-4622 / CBS 123669 / FGSC 9596 / NRRL 45880 / 77-13-4</strain>
    </source>
</reference>
<dbReference type="InParanoid" id="C7ZN37"/>
<organism evidence="2 3">
    <name type="scientific">Fusarium vanettenii (strain ATCC MYA-4622 / CBS 123669 / FGSC 9596 / NRRL 45880 / 77-13-4)</name>
    <name type="common">Fusarium solani subsp. pisi</name>
    <dbReference type="NCBI Taxonomy" id="660122"/>
    <lineage>
        <taxon>Eukaryota</taxon>
        <taxon>Fungi</taxon>
        <taxon>Dikarya</taxon>
        <taxon>Ascomycota</taxon>
        <taxon>Pezizomycotina</taxon>
        <taxon>Sordariomycetes</taxon>
        <taxon>Hypocreomycetidae</taxon>
        <taxon>Hypocreales</taxon>
        <taxon>Nectriaceae</taxon>
        <taxon>Fusarium</taxon>
        <taxon>Fusarium solani species complex</taxon>
        <taxon>Fusarium vanettenii</taxon>
    </lineage>
</organism>
<gene>
    <name evidence="2" type="ORF">NECHADRAFT_88853</name>
</gene>
<feature type="region of interest" description="Disordered" evidence="1">
    <location>
        <begin position="546"/>
        <end position="579"/>
    </location>
</feature>
<dbReference type="AlphaFoldDB" id="C7ZN37"/>
<evidence type="ECO:0000313" key="3">
    <source>
        <dbReference type="Proteomes" id="UP000005206"/>
    </source>
</evidence>
<protein>
    <submittedName>
        <fullName evidence="2">Uncharacterized protein</fullName>
    </submittedName>
</protein>
<dbReference type="EMBL" id="GG698962">
    <property type="protein sequence ID" value="EEU34566.1"/>
    <property type="molecule type" value="Genomic_DNA"/>
</dbReference>
<name>C7ZN37_FUSV7</name>
<dbReference type="Proteomes" id="UP000005206">
    <property type="component" value="Chromosome 17"/>
</dbReference>
<dbReference type="VEuPathDB" id="FungiDB:NECHADRAFT_88853"/>
<dbReference type="RefSeq" id="XP_003040279.1">
    <property type="nucleotide sequence ID" value="XM_003040233.1"/>
</dbReference>
<proteinExistence type="predicted"/>
<accession>C7ZN37</accession>
<keyword evidence="3" id="KW-1185">Reference proteome</keyword>
<dbReference type="HOGENOM" id="CLU_470978_0_0_1"/>
<sequence>MAQLPVALVTRLLQAAFEGHAFSAKTQKGGQALPSTATKASLALLKPDLDTSEFTYGTSPVGRLQIISAKIPYQIAGVPGLPELDLSVVNLRVTDLGLDLSYMVTSAEKITLNAAAKIVVANAASGSGLELKLSLEMTDYLAELRFGAQNLESIVDLAKVIIFLTVNFDNWKSYLPSELRLDRIENPATTITVSNPTNAARHHVKVEIEFQYNFVTIKTTLAEGEVEVKRYIGFRFVTEPIATSSNFDVQLDLTCESGLSVDDIVCTVGLNLDTNMTTSFPPLEALVKKSKIKYLSLGMALASSKVKFSDWRVELIDEEMAIVPKFHLHDLQWNISKLLGGSFNCEGQAGFYREAVDKYFSVSCRVPQTVIPEYIAVDAPRGLTLTELIKCSSDLSAVPIVKDLFDFQLNKFRVQVGYKRLPAGDKPTNDTKLSVLNFINPPLSFTRYTDDYFSSSGGKSVKTFSAKATLYGRSFTGSIAYLSSDSLLYAELIPMNRGTEGSILINTADKCIDKLDIVFEKVQSVELNKASGALVSVTSLELHYYRGEPSPPTTRNHQPGQRYERYERPCNVNSGSSSE</sequence>